<name>A0A7D5T4B0_9EURY</name>
<dbReference type="EMBL" id="CP058910">
    <property type="protein sequence ID" value="QLH75935.1"/>
    <property type="molecule type" value="Genomic_DNA"/>
</dbReference>
<reference evidence="3 4" key="1">
    <citation type="submission" date="2020-07" db="EMBL/GenBank/DDBJ databases">
        <title>Halosimplex pelagicum sp. nov. and Halosimplex rubrum sp. nov., isolated from salted brown alga Laminaria, and emended description of the genus Halosimplex.</title>
        <authorList>
            <person name="Cui H."/>
        </authorList>
    </citation>
    <scope>NUCLEOTIDE SEQUENCE [LARGE SCALE GENOMIC DNA]</scope>
    <source>
        <strain evidence="3 4">R27</strain>
    </source>
</reference>
<dbReference type="AlphaFoldDB" id="A0A7D5T4B0"/>
<dbReference type="InterPro" id="IPR036938">
    <property type="entry name" value="PAP2/HPO_sf"/>
</dbReference>
<feature type="transmembrane region" description="Helical" evidence="1">
    <location>
        <begin position="251"/>
        <end position="269"/>
    </location>
</feature>
<evidence type="ECO:0000313" key="3">
    <source>
        <dbReference type="EMBL" id="QLH75935.1"/>
    </source>
</evidence>
<dbReference type="GeneID" id="56076363"/>
<dbReference type="PANTHER" id="PTHR14969">
    <property type="entry name" value="SPHINGOSINE-1-PHOSPHATE PHOSPHOHYDROLASE"/>
    <property type="match status" value="1"/>
</dbReference>
<keyword evidence="4" id="KW-1185">Reference proteome</keyword>
<protein>
    <submittedName>
        <fullName evidence="3">Phosphatase PAP2 family protein</fullName>
    </submittedName>
</protein>
<feature type="transmembrane region" description="Helical" evidence="1">
    <location>
        <begin position="168"/>
        <end position="189"/>
    </location>
</feature>
<feature type="transmembrane region" description="Helical" evidence="1">
    <location>
        <begin position="63"/>
        <end position="85"/>
    </location>
</feature>
<dbReference type="Pfam" id="PF01569">
    <property type="entry name" value="PAP2"/>
    <property type="match status" value="1"/>
</dbReference>
<dbReference type="Proteomes" id="UP000509667">
    <property type="component" value="Chromosome"/>
</dbReference>
<dbReference type="OrthoDB" id="10182at2157"/>
<feature type="domain" description="Phosphatidic acid phosphatase type 2/haloperoxidase" evidence="2">
    <location>
        <begin position="63"/>
        <end position="189"/>
    </location>
</feature>
<dbReference type="Gene3D" id="1.20.144.10">
    <property type="entry name" value="Phosphatidic acid phosphatase type 2/haloperoxidase"/>
    <property type="match status" value="1"/>
</dbReference>
<organism evidence="3 4">
    <name type="scientific">Halosimplex rubrum</name>
    <dbReference type="NCBI Taxonomy" id="869889"/>
    <lineage>
        <taxon>Archaea</taxon>
        <taxon>Methanobacteriati</taxon>
        <taxon>Methanobacteriota</taxon>
        <taxon>Stenosarchaea group</taxon>
        <taxon>Halobacteria</taxon>
        <taxon>Halobacteriales</taxon>
        <taxon>Haloarculaceae</taxon>
        <taxon>Halosimplex</taxon>
    </lineage>
</organism>
<keyword evidence="1" id="KW-0812">Transmembrane</keyword>
<gene>
    <name evidence="3" type="ORF">HZS55_00830</name>
</gene>
<dbReference type="InterPro" id="IPR000326">
    <property type="entry name" value="PAP2/HPO"/>
</dbReference>
<evidence type="ECO:0000256" key="1">
    <source>
        <dbReference type="SAM" id="Phobius"/>
    </source>
</evidence>
<sequence length="301" mass="30419">MRPFPNGRSVGVTEALHGLAEWPAILLFGLVTQLGDGWFLFVLGGALFVAGEEFPVLGIDRRRALFVFGLALTYVAVIGALKGFFGLGRPPGAMEPLDLAWVPAALAPLLESATTADGPGFPSGHALGTTMVWGGLALVVDWGTARQRAVGVAGVIGLVSLSRLVLGVHYLVDVVVGSAVGVVLLGALYRFSESGTDPSRVLGVAVGVGVLGLFNGLTFDSVAAIGGALGGWVVWRAVADSTPARPTNRGEVLAGFAVLAGAGLLFAALEAFEPSLALVFAGAAVAVGGAVGAPLLGERAV</sequence>
<dbReference type="KEGG" id="hrr:HZS55_00830"/>
<feature type="transmembrane region" description="Helical" evidence="1">
    <location>
        <begin position="223"/>
        <end position="239"/>
    </location>
</feature>
<feature type="transmembrane region" description="Helical" evidence="1">
    <location>
        <begin position="201"/>
        <end position="217"/>
    </location>
</feature>
<keyword evidence="1" id="KW-0472">Membrane</keyword>
<dbReference type="PANTHER" id="PTHR14969:SF13">
    <property type="entry name" value="AT30094P"/>
    <property type="match status" value="1"/>
</dbReference>
<feature type="transmembrane region" description="Helical" evidence="1">
    <location>
        <begin position="275"/>
        <end position="296"/>
    </location>
</feature>
<evidence type="ECO:0000259" key="2">
    <source>
        <dbReference type="SMART" id="SM00014"/>
    </source>
</evidence>
<feature type="transmembrane region" description="Helical" evidence="1">
    <location>
        <begin position="25"/>
        <end position="51"/>
    </location>
</feature>
<dbReference type="RefSeq" id="WP_179909881.1">
    <property type="nucleotide sequence ID" value="NZ_CP058910.1"/>
</dbReference>
<proteinExistence type="predicted"/>
<dbReference type="SMART" id="SM00014">
    <property type="entry name" value="acidPPc"/>
    <property type="match status" value="1"/>
</dbReference>
<keyword evidence="1" id="KW-1133">Transmembrane helix</keyword>
<accession>A0A7D5T4B0</accession>
<evidence type="ECO:0000313" key="4">
    <source>
        <dbReference type="Proteomes" id="UP000509667"/>
    </source>
</evidence>
<dbReference type="SUPFAM" id="SSF48317">
    <property type="entry name" value="Acid phosphatase/Vanadium-dependent haloperoxidase"/>
    <property type="match status" value="1"/>
</dbReference>